<gene>
    <name evidence="1" type="ORF">Cgig2_001555</name>
</gene>
<evidence type="ECO:0000313" key="2">
    <source>
        <dbReference type="Proteomes" id="UP001153076"/>
    </source>
</evidence>
<dbReference type="AlphaFoldDB" id="A0A9Q1QA22"/>
<reference evidence="1" key="1">
    <citation type="submission" date="2022-04" db="EMBL/GenBank/DDBJ databases">
        <title>Carnegiea gigantea Genome sequencing and assembly v2.</title>
        <authorList>
            <person name="Copetti D."/>
            <person name="Sanderson M.J."/>
            <person name="Burquez A."/>
            <person name="Wojciechowski M.F."/>
        </authorList>
    </citation>
    <scope>NUCLEOTIDE SEQUENCE</scope>
    <source>
        <strain evidence="1">SGP5-SGP5p</strain>
        <tissue evidence="1">Aerial part</tissue>
    </source>
</reference>
<organism evidence="1 2">
    <name type="scientific">Carnegiea gigantea</name>
    <dbReference type="NCBI Taxonomy" id="171969"/>
    <lineage>
        <taxon>Eukaryota</taxon>
        <taxon>Viridiplantae</taxon>
        <taxon>Streptophyta</taxon>
        <taxon>Embryophyta</taxon>
        <taxon>Tracheophyta</taxon>
        <taxon>Spermatophyta</taxon>
        <taxon>Magnoliopsida</taxon>
        <taxon>eudicotyledons</taxon>
        <taxon>Gunneridae</taxon>
        <taxon>Pentapetalae</taxon>
        <taxon>Caryophyllales</taxon>
        <taxon>Cactineae</taxon>
        <taxon>Cactaceae</taxon>
        <taxon>Cactoideae</taxon>
        <taxon>Echinocereeae</taxon>
        <taxon>Carnegiea</taxon>
    </lineage>
</organism>
<dbReference type="EMBL" id="JAKOGI010000473">
    <property type="protein sequence ID" value="KAJ8434502.1"/>
    <property type="molecule type" value="Genomic_DNA"/>
</dbReference>
<accession>A0A9Q1QA22</accession>
<keyword evidence="2" id="KW-1185">Reference proteome</keyword>
<evidence type="ECO:0000313" key="1">
    <source>
        <dbReference type="EMBL" id="KAJ8434502.1"/>
    </source>
</evidence>
<comment type="caution">
    <text evidence="1">The sequence shown here is derived from an EMBL/GenBank/DDBJ whole genome shotgun (WGS) entry which is preliminary data.</text>
</comment>
<name>A0A9Q1QA22_9CARY</name>
<protein>
    <submittedName>
        <fullName evidence="1">Uncharacterized protein</fullName>
    </submittedName>
</protein>
<proteinExistence type="predicted"/>
<dbReference type="Proteomes" id="UP001153076">
    <property type="component" value="Unassembled WGS sequence"/>
</dbReference>
<sequence length="192" mass="21416">MVLRRGLTKHLAITKTAFFNSTLSLCGSMPLACLWSNDEILNAMCFHLTLKFQIVYIAAKVFKSKSSDQVVGSGGGVKAKDIRGPYSSREKNEVLVDRWATVEVEAEKLQNCVELVEAEMANFKDTVFQRLDICIPFSSNAKHGSPVPQSSHSTLSFSFADELQSANLTTRFLRFPQPVGKEHAKAEERDRE</sequence>